<reference evidence="2" key="1">
    <citation type="journal article" date="2022" name="Mol. Ecol. Resour.">
        <title>The genomes of chicory, endive, great burdock and yacon provide insights into Asteraceae palaeo-polyploidization history and plant inulin production.</title>
        <authorList>
            <person name="Fan W."/>
            <person name="Wang S."/>
            <person name="Wang H."/>
            <person name="Wang A."/>
            <person name="Jiang F."/>
            <person name="Liu H."/>
            <person name="Zhao H."/>
            <person name="Xu D."/>
            <person name="Zhang Y."/>
        </authorList>
    </citation>
    <scope>NUCLEOTIDE SEQUENCE [LARGE SCALE GENOMIC DNA]</scope>
    <source>
        <strain evidence="2">cv. Punajuju</strain>
    </source>
</reference>
<accession>A0ACB9DZI7</accession>
<evidence type="ECO:0000313" key="2">
    <source>
        <dbReference type="Proteomes" id="UP001055811"/>
    </source>
</evidence>
<gene>
    <name evidence="1" type="ORF">L2E82_22916</name>
</gene>
<proteinExistence type="predicted"/>
<reference evidence="1 2" key="2">
    <citation type="journal article" date="2022" name="Mol. Ecol. Resour.">
        <title>The genomes of chicory, endive, great burdock and yacon provide insights into Asteraceae paleo-polyploidization history and plant inulin production.</title>
        <authorList>
            <person name="Fan W."/>
            <person name="Wang S."/>
            <person name="Wang H."/>
            <person name="Wang A."/>
            <person name="Jiang F."/>
            <person name="Liu H."/>
            <person name="Zhao H."/>
            <person name="Xu D."/>
            <person name="Zhang Y."/>
        </authorList>
    </citation>
    <scope>NUCLEOTIDE SEQUENCE [LARGE SCALE GENOMIC DNA]</scope>
    <source>
        <strain evidence="2">cv. Punajuju</strain>
        <tissue evidence="1">Leaves</tissue>
    </source>
</reference>
<protein>
    <submittedName>
        <fullName evidence="1">Uncharacterized protein</fullName>
    </submittedName>
</protein>
<keyword evidence="2" id="KW-1185">Reference proteome</keyword>
<name>A0ACB9DZI7_CICIN</name>
<dbReference type="Proteomes" id="UP001055811">
    <property type="component" value="Linkage Group LG04"/>
</dbReference>
<dbReference type="EMBL" id="CM042012">
    <property type="protein sequence ID" value="KAI3751825.1"/>
    <property type="molecule type" value="Genomic_DNA"/>
</dbReference>
<organism evidence="1 2">
    <name type="scientific">Cichorium intybus</name>
    <name type="common">Chicory</name>
    <dbReference type="NCBI Taxonomy" id="13427"/>
    <lineage>
        <taxon>Eukaryota</taxon>
        <taxon>Viridiplantae</taxon>
        <taxon>Streptophyta</taxon>
        <taxon>Embryophyta</taxon>
        <taxon>Tracheophyta</taxon>
        <taxon>Spermatophyta</taxon>
        <taxon>Magnoliopsida</taxon>
        <taxon>eudicotyledons</taxon>
        <taxon>Gunneridae</taxon>
        <taxon>Pentapetalae</taxon>
        <taxon>asterids</taxon>
        <taxon>campanulids</taxon>
        <taxon>Asterales</taxon>
        <taxon>Asteraceae</taxon>
        <taxon>Cichorioideae</taxon>
        <taxon>Cichorieae</taxon>
        <taxon>Cichoriinae</taxon>
        <taxon>Cichorium</taxon>
    </lineage>
</organism>
<evidence type="ECO:0000313" key="1">
    <source>
        <dbReference type="EMBL" id="KAI3751825.1"/>
    </source>
</evidence>
<sequence>MYSENLVGSVKPYERHVFLCYKTHEDWPARVESSDTDLLPKRLAGAIKERKNDIAVKVRFEFEDADESIEEAITCGSPSIATVGQRCCERPENGWWARSGFSKWGNTRCRDLCLVHILSLKVHVLLSSFCYDLYVLRFYNRLDEEKRVK</sequence>
<comment type="caution">
    <text evidence="1">The sequence shown here is derived from an EMBL/GenBank/DDBJ whole genome shotgun (WGS) entry which is preliminary data.</text>
</comment>